<dbReference type="Pfam" id="PF13191">
    <property type="entry name" value="AAA_16"/>
    <property type="match status" value="1"/>
</dbReference>
<accession>A0A4R0J0Y0</accession>
<dbReference type="GO" id="GO:0005737">
    <property type="term" value="C:cytoplasm"/>
    <property type="evidence" value="ECO:0007669"/>
    <property type="project" value="TreeGrafter"/>
</dbReference>
<dbReference type="InterPro" id="IPR036388">
    <property type="entry name" value="WH-like_DNA-bd_sf"/>
</dbReference>
<dbReference type="InterPro" id="IPR041664">
    <property type="entry name" value="AAA_16"/>
</dbReference>
<dbReference type="CDD" id="cd06170">
    <property type="entry name" value="LuxR_C_like"/>
    <property type="match status" value="1"/>
</dbReference>
<evidence type="ECO:0000313" key="5">
    <source>
        <dbReference type="Proteomes" id="UP000292695"/>
    </source>
</evidence>
<dbReference type="Gene3D" id="1.10.10.10">
    <property type="entry name" value="Winged helix-like DNA-binding domain superfamily/Winged helix DNA-binding domain"/>
    <property type="match status" value="1"/>
</dbReference>
<dbReference type="SUPFAM" id="SSF46894">
    <property type="entry name" value="C-terminal effector domain of the bipartite response regulators"/>
    <property type="match status" value="1"/>
</dbReference>
<dbReference type="GO" id="GO:0006355">
    <property type="term" value="P:regulation of DNA-templated transcription"/>
    <property type="evidence" value="ECO:0007669"/>
    <property type="project" value="InterPro"/>
</dbReference>
<dbReference type="RefSeq" id="WP_131285235.1">
    <property type="nucleotide sequence ID" value="NZ_SJKA01000002.1"/>
</dbReference>
<proteinExistence type="predicted"/>
<dbReference type="PANTHER" id="PTHR16305:SF35">
    <property type="entry name" value="TRANSCRIPTIONAL ACTIVATOR DOMAIN"/>
    <property type="match status" value="1"/>
</dbReference>
<name>A0A4R0J0Y0_9ACTN</name>
<reference evidence="4 5" key="1">
    <citation type="submission" date="2019-02" db="EMBL/GenBank/DDBJ databases">
        <title>Kribbella capetownensis sp. nov. and Kribbella speibonae sp. nov., isolated from soil.</title>
        <authorList>
            <person name="Curtis S.M."/>
            <person name="Norton I."/>
            <person name="Everest G.J."/>
            <person name="Meyers P.R."/>
        </authorList>
    </citation>
    <scope>NUCLEOTIDE SEQUENCE [LARGE SCALE GENOMIC DNA]</scope>
    <source>
        <strain evidence="4 5">DSM 27082</strain>
    </source>
</reference>
<comment type="caution">
    <text evidence="4">The sequence shown here is derived from an EMBL/GenBank/DDBJ whole genome shotgun (WGS) entry which is preliminary data.</text>
</comment>
<gene>
    <name evidence="4" type="ORF">E0H50_04875</name>
</gene>
<dbReference type="Proteomes" id="UP000292695">
    <property type="component" value="Unassembled WGS sequence"/>
</dbReference>
<dbReference type="GO" id="GO:0005524">
    <property type="term" value="F:ATP binding"/>
    <property type="evidence" value="ECO:0007669"/>
    <property type="project" value="UniProtKB-KW"/>
</dbReference>
<dbReference type="Gene3D" id="3.40.50.300">
    <property type="entry name" value="P-loop containing nucleotide triphosphate hydrolases"/>
    <property type="match status" value="1"/>
</dbReference>
<feature type="domain" description="HTH luxR-type" evidence="3">
    <location>
        <begin position="776"/>
        <end position="841"/>
    </location>
</feature>
<dbReference type="AlphaFoldDB" id="A0A4R0J0Y0"/>
<dbReference type="InterPro" id="IPR016032">
    <property type="entry name" value="Sig_transdc_resp-reg_C-effctor"/>
</dbReference>
<evidence type="ECO:0000256" key="2">
    <source>
        <dbReference type="ARBA" id="ARBA00022840"/>
    </source>
</evidence>
<dbReference type="PROSITE" id="PS50043">
    <property type="entry name" value="HTH_LUXR_2"/>
    <property type="match status" value="1"/>
</dbReference>
<keyword evidence="1" id="KW-0547">Nucleotide-binding</keyword>
<organism evidence="4 5">
    <name type="scientific">Kribbella sindirgiensis</name>
    <dbReference type="NCBI Taxonomy" id="1124744"/>
    <lineage>
        <taxon>Bacteria</taxon>
        <taxon>Bacillati</taxon>
        <taxon>Actinomycetota</taxon>
        <taxon>Actinomycetes</taxon>
        <taxon>Propionibacteriales</taxon>
        <taxon>Kribbellaceae</taxon>
        <taxon>Kribbella</taxon>
    </lineage>
</organism>
<dbReference type="OrthoDB" id="3796539at2"/>
<protein>
    <recommendedName>
        <fullName evidence="3">HTH luxR-type domain-containing protein</fullName>
    </recommendedName>
</protein>
<evidence type="ECO:0000259" key="3">
    <source>
        <dbReference type="PROSITE" id="PS50043"/>
    </source>
</evidence>
<keyword evidence="2" id="KW-0067">ATP-binding</keyword>
<keyword evidence="5" id="KW-1185">Reference proteome</keyword>
<dbReference type="SUPFAM" id="SSF52540">
    <property type="entry name" value="P-loop containing nucleoside triphosphate hydrolases"/>
    <property type="match status" value="1"/>
</dbReference>
<sequence>MVPLRGRSEELGKLLDALRSASNGQASLAVVSGEPGIGKSALLAAAVEQAERQGFLVASATAHQNDNISPLASLAPALRAGAAPLIDTDQFLELATLNAQPLWLAERLADLIGRRLAGVRALIVLDDAQWSDPLTAFVLQVVIARLPAAHLLWLLGTRPSPGGTTDRLIEAVDVPVRRISLEPLTAEAIQDLAADRLNHPVDPSLAVQLASVQGIPFLAEQLIAGLYLSDSDLSAGLVEGVRRRTGELSEASRDLVRTAAVFGSEFRLEDVAVLMATPIARLAAPLEEAIQAGLLADAGSVLRFRHELLRSAALADVPPSAQRALHGAIASQLMSAGRGAAAAAPHVLAVAQAGDTTAVATLREAARDLLATMSTTAAELIQEAFDLTRVDDPLRAEVGVEVVSVLLAAWQYDRAKAFADDLLSGTALYHGPIAPDLQATIRLHLAPHRRLDVQELTVPGAAPHLSERLAAHRALALGTPGAAADPIAQSLHQVAAAEQAQAEGRYADARELYAAARQTEPGLGSLPPTLVEVGELYCRAESDDLSAALERVRELMTAGSSWSAPQLAVLHARLAYASGNLQEAEDAAHAGLRWMDQLHDQSLAPAADQVLALVALLRGHLTQARKLAGSDPTITALLAIADGDTKAVSRLAAAPQDFPERSGVLLQANAVDELSQSAASRGALAVVAAGDDIDQLAAAMEIVRTTQRPLLLAQAEERYGRAALEAGDRKTGVLALERALDSLTAMGATAPAGRIQAVLQAAGVRRRRWAAVPPRAQEGWEALTPMERRVALLVAEGHTNRSAAEELVVSASTVGTHLRAVFGKLGVNSRVQLTRLVLERFAPPPNT</sequence>
<dbReference type="SMART" id="SM00421">
    <property type="entry name" value="HTH_LUXR"/>
    <property type="match status" value="1"/>
</dbReference>
<dbReference type="GO" id="GO:0004016">
    <property type="term" value="F:adenylate cyclase activity"/>
    <property type="evidence" value="ECO:0007669"/>
    <property type="project" value="TreeGrafter"/>
</dbReference>
<dbReference type="GO" id="GO:0003677">
    <property type="term" value="F:DNA binding"/>
    <property type="evidence" value="ECO:0007669"/>
    <property type="project" value="InterPro"/>
</dbReference>
<dbReference type="InterPro" id="IPR000792">
    <property type="entry name" value="Tscrpt_reg_LuxR_C"/>
</dbReference>
<evidence type="ECO:0000313" key="4">
    <source>
        <dbReference type="EMBL" id="TCC39277.1"/>
    </source>
</evidence>
<dbReference type="InterPro" id="IPR027417">
    <property type="entry name" value="P-loop_NTPase"/>
</dbReference>
<dbReference type="Pfam" id="PF00196">
    <property type="entry name" value="GerE"/>
    <property type="match status" value="1"/>
</dbReference>
<evidence type="ECO:0000256" key="1">
    <source>
        <dbReference type="ARBA" id="ARBA00022741"/>
    </source>
</evidence>
<dbReference type="PRINTS" id="PR00038">
    <property type="entry name" value="HTHLUXR"/>
</dbReference>
<dbReference type="EMBL" id="SJKA01000002">
    <property type="protein sequence ID" value="TCC39277.1"/>
    <property type="molecule type" value="Genomic_DNA"/>
</dbReference>
<dbReference type="PANTHER" id="PTHR16305">
    <property type="entry name" value="TESTICULAR SOLUBLE ADENYLYL CYCLASE"/>
    <property type="match status" value="1"/>
</dbReference>